<dbReference type="SUPFAM" id="SSF53649">
    <property type="entry name" value="Alkaline phosphatase-like"/>
    <property type="match status" value="1"/>
</dbReference>
<accession>A0A6C2TZB1</accession>
<feature type="chain" id="PRO_5028803236" evidence="5">
    <location>
        <begin position="20"/>
        <end position="549"/>
    </location>
</feature>
<dbReference type="PANTHER" id="PTHR42693">
    <property type="entry name" value="ARYLSULFATASE FAMILY MEMBER"/>
    <property type="match status" value="1"/>
</dbReference>
<dbReference type="RefSeq" id="WP_136078618.1">
    <property type="nucleotide sequence ID" value="NZ_CAAHFG010000001.1"/>
</dbReference>
<dbReference type="Gene3D" id="3.40.720.10">
    <property type="entry name" value="Alkaline Phosphatase, subunit A"/>
    <property type="match status" value="1"/>
</dbReference>
<dbReference type="InterPro" id="IPR024607">
    <property type="entry name" value="Sulfatase_CS"/>
</dbReference>
<dbReference type="GO" id="GO:0004065">
    <property type="term" value="F:arylsulfatase activity"/>
    <property type="evidence" value="ECO:0007669"/>
    <property type="project" value="TreeGrafter"/>
</dbReference>
<comment type="similarity">
    <text evidence="1">Belongs to the sulfatase family.</text>
</comment>
<dbReference type="Proteomes" id="UP000366872">
    <property type="component" value="Unassembled WGS sequence"/>
</dbReference>
<name>A0A6C2TZB1_PONDE</name>
<feature type="signal peptide" evidence="5">
    <location>
        <begin position="1"/>
        <end position="19"/>
    </location>
</feature>
<dbReference type="Gene3D" id="3.30.1120.10">
    <property type="match status" value="1"/>
</dbReference>
<dbReference type="InterPro" id="IPR000917">
    <property type="entry name" value="Sulfatase_N"/>
</dbReference>
<evidence type="ECO:0000256" key="1">
    <source>
        <dbReference type="ARBA" id="ARBA00008779"/>
    </source>
</evidence>
<evidence type="ECO:0000256" key="3">
    <source>
        <dbReference type="ARBA" id="ARBA00022801"/>
    </source>
</evidence>
<keyword evidence="4" id="KW-0106">Calcium</keyword>
<keyword evidence="8" id="KW-1185">Reference proteome</keyword>
<dbReference type="EMBL" id="CAAHFG010000001">
    <property type="protein sequence ID" value="VGO13002.1"/>
    <property type="molecule type" value="Genomic_DNA"/>
</dbReference>
<dbReference type="InterPro" id="IPR017850">
    <property type="entry name" value="Alkaline_phosphatase_core_sf"/>
</dbReference>
<evidence type="ECO:0000313" key="7">
    <source>
        <dbReference type="EMBL" id="VGO13002.1"/>
    </source>
</evidence>
<sequence>MRWHGGIVALLGLCAAAVAAERPNILLIMTDDMGIGQFAPMAEELAESDFDPKFVDYVQGLKKGKAYSGADALEAARKAMPTMSKLAEHGLVFERGFSSSSLCNPSRVGLASAMHPNRFGIYRNHDVVGVDEIVLPPERILMPHFKQAGYATAHIGKWHLSGHDKKMEAQLREKYRTFKGDKKQLNRLMEEAGFTGSVPDELHPLNNGFDYYYGYNYHQSRFIDAYNVWDGFKHAGRQTAYNTETFTGKALGFIDSARKQRKPFFINLHLHAMHGPLLPNPPEKYMEPFADAPELLKNFYGHLYAVDEGIRLIMEKLKANGQLRNTVIIFTSDNGGSVSDMSTLPGNAPHRGQKGQYTLGGVRVPLMIFWPERIQKGRRTQELASLLDLMPTAMDAAGIPVPDGLDGRSLLPLIDGAAKGPHDQLVWFGLHSRLWGFEKFMTHYSGNGQQGQLKEREPGACLVVSDDWALRFTGELQSQVYTDFPDGHAAGIELYSMKNDLGEKNNVASQYPEVVEQLKTKAARFGRDLPAPNIWEKSRWEELIHGVQP</sequence>
<dbReference type="GO" id="GO:0046872">
    <property type="term" value="F:metal ion binding"/>
    <property type="evidence" value="ECO:0007669"/>
    <property type="project" value="UniProtKB-KW"/>
</dbReference>
<dbReference type="Pfam" id="PF00884">
    <property type="entry name" value="Sulfatase"/>
    <property type="match status" value="1"/>
</dbReference>
<organism evidence="7 8">
    <name type="scientific">Pontiella desulfatans</name>
    <dbReference type="NCBI Taxonomy" id="2750659"/>
    <lineage>
        <taxon>Bacteria</taxon>
        <taxon>Pseudomonadati</taxon>
        <taxon>Kiritimatiellota</taxon>
        <taxon>Kiritimatiellia</taxon>
        <taxon>Kiritimatiellales</taxon>
        <taxon>Pontiellaceae</taxon>
        <taxon>Pontiella</taxon>
    </lineage>
</organism>
<keyword evidence="3" id="KW-0378">Hydrolase</keyword>
<reference evidence="7 8" key="1">
    <citation type="submission" date="2019-04" db="EMBL/GenBank/DDBJ databases">
        <authorList>
            <person name="Van Vliet M D."/>
        </authorList>
    </citation>
    <scope>NUCLEOTIDE SEQUENCE [LARGE SCALE GENOMIC DNA]</scope>
    <source>
        <strain evidence="7 8">F1</strain>
    </source>
</reference>
<evidence type="ECO:0000256" key="5">
    <source>
        <dbReference type="SAM" id="SignalP"/>
    </source>
</evidence>
<protein>
    <submittedName>
        <fullName evidence="7">Arylsulfatase</fullName>
    </submittedName>
</protein>
<gene>
    <name evidence="7" type="ORF">PDESU_01556</name>
</gene>
<dbReference type="AlphaFoldDB" id="A0A6C2TZB1"/>
<proteinExistence type="inferred from homology"/>
<dbReference type="PANTHER" id="PTHR42693:SF53">
    <property type="entry name" value="ENDO-4-O-SULFATASE"/>
    <property type="match status" value="1"/>
</dbReference>
<dbReference type="PROSITE" id="PS00149">
    <property type="entry name" value="SULFATASE_2"/>
    <property type="match status" value="1"/>
</dbReference>
<keyword evidence="5" id="KW-0732">Signal</keyword>
<keyword evidence="2" id="KW-0479">Metal-binding</keyword>
<evidence type="ECO:0000256" key="2">
    <source>
        <dbReference type="ARBA" id="ARBA00022723"/>
    </source>
</evidence>
<evidence type="ECO:0000259" key="6">
    <source>
        <dbReference type="Pfam" id="PF00884"/>
    </source>
</evidence>
<evidence type="ECO:0000313" key="8">
    <source>
        <dbReference type="Proteomes" id="UP000366872"/>
    </source>
</evidence>
<feature type="domain" description="Sulfatase N-terminal" evidence="6">
    <location>
        <begin position="23"/>
        <end position="399"/>
    </location>
</feature>
<evidence type="ECO:0000256" key="4">
    <source>
        <dbReference type="ARBA" id="ARBA00022837"/>
    </source>
</evidence>
<dbReference type="InterPro" id="IPR050738">
    <property type="entry name" value="Sulfatase"/>
</dbReference>